<dbReference type="Gene3D" id="1.25.10.10">
    <property type="entry name" value="Leucine-rich Repeat Variant"/>
    <property type="match status" value="1"/>
</dbReference>
<dbReference type="AlphaFoldDB" id="A0A2N8UNU0"/>
<evidence type="ECO:0000256" key="2">
    <source>
        <dbReference type="ARBA" id="ARBA00022490"/>
    </source>
</evidence>
<organism evidence="5 6">
    <name type="scientific">Sporisorium reilianum f. sp. reilianum</name>
    <dbReference type="NCBI Taxonomy" id="72559"/>
    <lineage>
        <taxon>Eukaryota</taxon>
        <taxon>Fungi</taxon>
        <taxon>Dikarya</taxon>
        <taxon>Basidiomycota</taxon>
        <taxon>Ustilaginomycotina</taxon>
        <taxon>Ustilaginomycetes</taxon>
        <taxon>Ustilaginales</taxon>
        <taxon>Ustilaginaceae</taxon>
        <taxon>Sporisorium</taxon>
    </lineage>
</organism>
<dbReference type="PANTHER" id="PTHR45994:SF1">
    <property type="entry name" value="FI21225P1"/>
    <property type="match status" value="1"/>
</dbReference>
<comment type="subcellular location">
    <subcellularLocation>
        <location evidence="1">Cytoplasm</location>
    </subcellularLocation>
</comment>
<protein>
    <recommendedName>
        <fullName evidence="4">UNC-45/Cro1/She4 central domain-containing protein</fullName>
    </recommendedName>
</protein>
<dbReference type="Proteomes" id="UP000239563">
    <property type="component" value="Chromosome XXII"/>
</dbReference>
<feature type="compositionally biased region" description="Low complexity" evidence="3">
    <location>
        <begin position="248"/>
        <end position="258"/>
    </location>
</feature>
<dbReference type="EMBL" id="LT795075">
    <property type="protein sequence ID" value="SJX66450.1"/>
    <property type="molecule type" value="Genomic_DNA"/>
</dbReference>
<dbReference type="PANTHER" id="PTHR45994">
    <property type="entry name" value="FI21225P1"/>
    <property type="match status" value="1"/>
</dbReference>
<gene>
    <name evidence="5" type="ORF">SRS1_11261</name>
</gene>
<dbReference type="Pfam" id="PF11701">
    <property type="entry name" value="UNC45-central"/>
    <property type="match status" value="1"/>
</dbReference>
<proteinExistence type="predicted"/>
<feature type="compositionally biased region" description="Basic and acidic residues" evidence="3">
    <location>
        <begin position="259"/>
        <end position="272"/>
    </location>
</feature>
<evidence type="ECO:0000256" key="3">
    <source>
        <dbReference type="SAM" id="MobiDB-lite"/>
    </source>
</evidence>
<dbReference type="GO" id="GO:0005737">
    <property type="term" value="C:cytoplasm"/>
    <property type="evidence" value="ECO:0007669"/>
    <property type="project" value="UniProtKB-SubCell"/>
</dbReference>
<evidence type="ECO:0000313" key="6">
    <source>
        <dbReference type="Proteomes" id="UP000239563"/>
    </source>
</evidence>
<dbReference type="GO" id="GO:0051879">
    <property type="term" value="F:Hsp90 protein binding"/>
    <property type="evidence" value="ECO:0007669"/>
    <property type="project" value="TreeGrafter"/>
</dbReference>
<evidence type="ECO:0000313" key="5">
    <source>
        <dbReference type="EMBL" id="SJX66450.1"/>
    </source>
</evidence>
<feature type="region of interest" description="Disordered" evidence="3">
    <location>
        <begin position="515"/>
        <end position="536"/>
    </location>
</feature>
<sequence length="909" mass="97278">MQAELVESIRRFSVSDDPLSTATAHTFVDAFAPLSHALAHSSAGAPSTPALAKLKQARSTALLTLASRSSSTKVRSSSDTGTTPVDENIAQLLTPVIRSRLADTTPHSLLSALHFLSALFSVLPAEAHDVLTADGILDLVLEAPEACNAVTGRSKDGPASTRLLSDEELVSLAVAVLISSAANSTATRKYLAGQQAVLDWLDIACVSHGASQSKEQHRKTDAVAIVAGLADIKVYRAAAAEAVQGLTQAASSQPTSQQEHVRKIQESRSERRRKDEALYRAVQAELLALAKSSASLADATHAETRRTVELSCLEVLAYITVQPTFKERVTADRPLLEVLCSNFDMTAPKNSESKQALDLDSQRFDGALQLGLATILANVTAYPPTLTAEEKQVRRLRNFANAEGSKKGESQADEDDELETTPIVEKRCVAVLEAKGVETICSIATAGPPPSSSKAATEPDHSGWKVNPSKRVRRACGDALLALLTKQDRNMRGKAVQHGALKAALALSAPVLHKLHPSDSSTSQQPDSTSTGLFARPSGASTAANVTSEELAPLQALAKLLISLNPSLLFPSSEALSSVASVICTLLLCQASTRLQKFEALLALTNLASLSPDVCTKIAAFSMTAANASSDAAQDGSKTFSSTSLVAQACEQLLMEDHTMVRRAWIELLVNLLQVEAVFDYFVNVASAGAEKSAEQTPEESQDRLSLRLRMLLGLSEVDEWAYTNRTSNNTTRQASDAGSAGSGDEPSLATRMACLAILAMVTESTRAVEALLTLPRLFAVLLASLTLDRSEDQERNEWERADLQPSIQDPKRSKADLEAEMQLNGINLSLRASYVLISVLQHLSQSAGKESKHRGGFDQAEVQSTLQETLRHHVILLQRASEPAHVQEARKGLLQVVAECLKLAKEIK</sequence>
<feature type="domain" description="UNC-45/Cro1/She4 central" evidence="4">
    <location>
        <begin position="56"/>
        <end position="204"/>
    </location>
</feature>
<dbReference type="SUPFAM" id="SSF48371">
    <property type="entry name" value="ARM repeat"/>
    <property type="match status" value="1"/>
</dbReference>
<dbReference type="InterPro" id="IPR011989">
    <property type="entry name" value="ARM-like"/>
</dbReference>
<keyword evidence="2" id="KW-0963">Cytoplasm</keyword>
<feature type="region of interest" description="Disordered" evidence="3">
    <location>
        <begin position="444"/>
        <end position="467"/>
    </location>
</feature>
<dbReference type="InterPro" id="IPR024660">
    <property type="entry name" value="UCS_central_dom"/>
</dbReference>
<name>A0A2N8UNU0_9BASI</name>
<feature type="region of interest" description="Disordered" evidence="3">
    <location>
        <begin position="726"/>
        <end position="747"/>
    </location>
</feature>
<evidence type="ECO:0000256" key="1">
    <source>
        <dbReference type="ARBA" id="ARBA00004496"/>
    </source>
</evidence>
<accession>A0A2N8UNU0</accession>
<feature type="region of interest" description="Disordered" evidence="3">
    <location>
        <begin position="248"/>
        <end position="272"/>
    </location>
</feature>
<dbReference type="InterPro" id="IPR016024">
    <property type="entry name" value="ARM-type_fold"/>
</dbReference>
<feature type="compositionally biased region" description="Low complexity" evidence="3">
    <location>
        <begin position="518"/>
        <end position="530"/>
    </location>
</feature>
<evidence type="ECO:0000259" key="4">
    <source>
        <dbReference type="Pfam" id="PF11701"/>
    </source>
</evidence>
<feature type="compositionally biased region" description="Polar residues" evidence="3">
    <location>
        <begin position="726"/>
        <end position="737"/>
    </location>
</feature>
<reference evidence="5 6" key="1">
    <citation type="submission" date="2017-02" db="EMBL/GenBank/DDBJ databases">
        <authorList>
            <person name="Peterson S.W."/>
        </authorList>
    </citation>
    <scope>NUCLEOTIDE SEQUENCE [LARGE SCALE GENOMIC DNA]</scope>
    <source>
        <strain evidence="5 6">SRS1_H2-8</strain>
    </source>
</reference>